<accession>A0A931GRL9</accession>
<dbReference type="EMBL" id="JADOUA010000001">
    <property type="protein sequence ID" value="MBG6089854.1"/>
    <property type="molecule type" value="Genomic_DNA"/>
</dbReference>
<protein>
    <submittedName>
        <fullName evidence="1">Uncharacterized protein</fullName>
    </submittedName>
</protein>
<organism evidence="1 2">
    <name type="scientific">Actinomadura viridis</name>
    <dbReference type="NCBI Taxonomy" id="58110"/>
    <lineage>
        <taxon>Bacteria</taxon>
        <taxon>Bacillati</taxon>
        <taxon>Actinomycetota</taxon>
        <taxon>Actinomycetes</taxon>
        <taxon>Streptosporangiales</taxon>
        <taxon>Thermomonosporaceae</taxon>
        <taxon>Actinomadura</taxon>
    </lineage>
</organism>
<evidence type="ECO:0000313" key="2">
    <source>
        <dbReference type="Proteomes" id="UP000614047"/>
    </source>
</evidence>
<name>A0A931GRL9_9ACTN</name>
<comment type="caution">
    <text evidence="1">The sequence shown here is derived from an EMBL/GenBank/DDBJ whole genome shotgun (WGS) entry which is preliminary data.</text>
</comment>
<evidence type="ECO:0000313" key="1">
    <source>
        <dbReference type="EMBL" id="MBG6089854.1"/>
    </source>
</evidence>
<dbReference type="AlphaFoldDB" id="A0A931GRL9"/>
<dbReference type="Proteomes" id="UP000614047">
    <property type="component" value="Unassembled WGS sequence"/>
</dbReference>
<sequence length="186" mass="19762">MRILAAVDRMYQTLASADAPLRQLKGVTQWRADIAAAVRASAVCAAPPGMHIEDRPQLTARGWRRPARVGFLHGTATHRAWVDLVEAIVACLLEQEAAADDLHETAIGAAARARVLQQPGQYAAAAARANAALKWRDAAGQAAAAGVALLTTENKIMRPVGEAIASVGAAEVAKDKHYHARHTGRR</sequence>
<dbReference type="RefSeq" id="WP_197012397.1">
    <property type="nucleotide sequence ID" value="NZ_BAABES010000010.1"/>
</dbReference>
<keyword evidence="2" id="KW-1185">Reference proteome</keyword>
<gene>
    <name evidence="1" type="ORF">IW256_003967</name>
</gene>
<proteinExistence type="predicted"/>
<reference evidence="1" key="1">
    <citation type="submission" date="2020-11" db="EMBL/GenBank/DDBJ databases">
        <title>Sequencing the genomes of 1000 actinobacteria strains.</title>
        <authorList>
            <person name="Klenk H.-P."/>
        </authorList>
    </citation>
    <scope>NUCLEOTIDE SEQUENCE</scope>
    <source>
        <strain evidence="1">DSM 43175</strain>
    </source>
</reference>